<name>A0A423SF74_PENVA</name>
<dbReference type="GO" id="GO:0005891">
    <property type="term" value="C:voltage-gated calcium channel complex"/>
    <property type="evidence" value="ECO:0007669"/>
    <property type="project" value="TreeGrafter"/>
</dbReference>
<comment type="caution">
    <text evidence="3">The sequence shown here is derived from an EMBL/GenBank/DDBJ whole genome shotgun (WGS) entry which is preliminary data.</text>
</comment>
<feature type="region of interest" description="Disordered" evidence="1">
    <location>
        <begin position="199"/>
        <end position="232"/>
    </location>
</feature>
<protein>
    <submittedName>
        <fullName evidence="3">Putative calcium channel</fullName>
    </submittedName>
</protein>
<dbReference type="Proteomes" id="UP000283509">
    <property type="component" value="Unassembled WGS sequence"/>
</dbReference>
<keyword evidence="2" id="KW-0812">Transmembrane</keyword>
<feature type="transmembrane region" description="Helical" evidence="2">
    <location>
        <begin position="344"/>
        <end position="366"/>
    </location>
</feature>
<feature type="compositionally biased region" description="Pro residues" evidence="1">
    <location>
        <begin position="219"/>
        <end position="229"/>
    </location>
</feature>
<dbReference type="OrthoDB" id="10054666at2759"/>
<gene>
    <name evidence="3" type="ORF">C7M84_019274</name>
</gene>
<dbReference type="AlphaFoldDB" id="A0A423SF74"/>
<dbReference type="GO" id="GO:0005245">
    <property type="term" value="F:voltage-gated calcium channel activity"/>
    <property type="evidence" value="ECO:0007669"/>
    <property type="project" value="TreeGrafter"/>
</dbReference>
<reference evidence="3 4" key="1">
    <citation type="submission" date="2018-04" db="EMBL/GenBank/DDBJ databases">
        <authorList>
            <person name="Zhang X."/>
            <person name="Yuan J."/>
            <person name="Li F."/>
            <person name="Xiang J."/>
        </authorList>
    </citation>
    <scope>NUCLEOTIDE SEQUENCE [LARGE SCALE GENOMIC DNA]</scope>
    <source>
        <tissue evidence="3">Muscle</tissue>
    </source>
</reference>
<dbReference type="InterPro" id="IPR051173">
    <property type="entry name" value="Ca_channel_alpha-2/delta"/>
</dbReference>
<keyword evidence="4" id="KW-1185">Reference proteome</keyword>
<feature type="transmembrane region" description="Helical" evidence="2">
    <location>
        <begin position="24"/>
        <end position="45"/>
    </location>
</feature>
<dbReference type="EMBL" id="QCYY01003533">
    <property type="protein sequence ID" value="ROT62855.1"/>
    <property type="molecule type" value="Genomic_DNA"/>
</dbReference>
<feature type="compositionally biased region" description="Low complexity" evidence="1">
    <location>
        <begin position="264"/>
        <end position="283"/>
    </location>
</feature>
<dbReference type="PANTHER" id="PTHR10166:SF37">
    <property type="entry name" value="STOLID, ISOFORM H"/>
    <property type="match status" value="1"/>
</dbReference>
<keyword evidence="2" id="KW-0472">Membrane</keyword>
<organism evidence="3 4">
    <name type="scientific">Penaeus vannamei</name>
    <name type="common">Whiteleg shrimp</name>
    <name type="synonym">Litopenaeus vannamei</name>
    <dbReference type="NCBI Taxonomy" id="6689"/>
    <lineage>
        <taxon>Eukaryota</taxon>
        <taxon>Metazoa</taxon>
        <taxon>Ecdysozoa</taxon>
        <taxon>Arthropoda</taxon>
        <taxon>Crustacea</taxon>
        <taxon>Multicrustacea</taxon>
        <taxon>Malacostraca</taxon>
        <taxon>Eumalacostraca</taxon>
        <taxon>Eucarida</taxon>
        <taxon>Decapoda</taxon>
        <taxon>Dendrobranchiata</taxon>
        <taxon>Penaeoidea</taxon>
        <taxon>Penaeidae</taxon>
        <taxon>Penaeus</taxon>
    </lineage>
</organism>
<dbReference type="PANTHER" id="PTHR10166">
    <property type="entry name" value="VOLTAGE-DEPENDENT CALCIUM CHANNEL SUBUNIT ALPHA-2/DELTA-RELATED"/>
    <property type="match status" value="1"/>
</dbReference>
<feature type="region of interest" description="Disordered" evidence="1">
    <location>
        <begin position="260"/>
        <end position="296"/>
    </location>
</feature>
<reference evidence="3 4" key="2">
    <citation type="submission" date="2019-01" db="EMBL/GenBank/DDBJ databases">
        <title>The decoding of complex shrimp genome reveals the adaptation for benthos swimmer, frequently molting mechanism and breeding impact on genome.</title>
        <authorList>
            <person name="Sun Y."/>
            <person name="Gao Y."/>
            <person name="Yu Y."/>
        </authorList>
    </citation>
    <scope>NUCLEOTIDE SEQUENCE [LARGE SCALE GENOMIC DNA]</scope>
    <source>
        <tissue evidence="3">Muscle</tissue>
    </source>
</reference>
<evidence type="ECO:0000256" key="2">
    <source>
        <dbReference type="SAM" id="Phobius"/>
    </source>
</evidence>
<evidence type="ECO:0000256" key="1">
    <source>
        <dbReference type="SAM" id="MobiDB-lite"/>
    </source>
</evidence>
<dbReference type="STRING" id="6689.A0A423SF74"/>
<sequence>MLVTSPQSGCSSNSFSIPSLPPSLFSLLFIPSFPFFSPLSPYFYLFQDILKPNYNSVDFAEVELIDHDSGPRSNNSDLLELRRDLIDQREHESNFSVKIHMDNMKRVVTRQQRYFTQRVKGTPFSLGIAMPMGYGKYKVYGQVELPSLFSVTDYFTSGNWSIHPDWVYCEYKYDQNRPEMTPEELMMDFLTRAQEPRWKWRSTRTRAPPEPSMTKPQFPLRPRPAPPAPCAARSRLREGNLSRTGSLGFVCTEVLPPPTLENEASSARGPASARARVSPSTSAEATVDGRTRARRRTRRRGWRWLRSRPVLAFISCLPEPLTPLGHMTAALVALCPRSSPLPCFVFSCSSLFVSFVSLFLSSFIIFPPEMFCFGGAAQGFPTCSVP</sequence>
<proteinExistence type="predicted"/>
<evidence type="ECO:0000313" key="3">
    <source>
        <dbReference type="EMBL" id="ROT62855.1"/>
    </source>
</evidence>
<evidence type="ECO:0000313" key="4">
    <source>
        <dbReference type="Proteomes" id="UP000283509"/>
    </source>
</evidence>
<accession>A0A423SF74</accession>
<keyword evidence="2" id="KW-1133">Transmembrane helix</keyword>